<organism evidence="1 2">
    <name type="scientific">Rhodanobacter lycopersici</name>
    <dbReference type="NCBI Taxonomy" id="3162487"/>
    <lineage>
        <taxon>Bacteria</taxon>
        <taxon>Pseudomonadati</taxon>
        <taxon>Pseudomonadota</taxon>
        <taxon>Gammaproteobacteria</taxon>
        <taxon>Lysobacterales</taxon>
        <taxon>Rhodanobacteraceae</taxon>
        <taxon>Rhodanobacter</taxon>
    </lineage>
</organism>
<proteinExistence type="predicted"/>
<dbReference type="SUPFAM" id="SSF56176">
    <property type="entry name" value="FAD-binding/transporter-associated domain-like"/>
    <property type="match status" value="1"/>
</dbReference>
<protein>
    <submittedName>
        <fullName evidence="1">Uncharacterized protein</fullName>
    </submittedName>
</protein>
<dbReference type="Proteomes" id="UP001556220">
    <property type="component" value="Unassembled WGS sequence"/>
</dbReference>
<dbReference type="EMBL" id="JBFOHK010000001">
    <property type="protein sequence ID" value="MEW9570153.1"/>
    <property type="molecule type" value="Genomic_DNA"/>
</dbReference>
<dbReference type="Gene3D" id="3.30.43.10">
    <property type="entry name" value="Uridine Diphospho-n-acetylenolpyruvylglucosamine Reductase, domain 2"/>
    <property type="match status" value="1"/>
</dbReference>
<evidence type="ECO:0000313" key="2">
    <source>
        <dbReference type="Proteomes" id="UP001556220"/>
    </source>
</evidence>
<dbReference type="RefSeq" id="WP_367852259.1">
    <property type="nucleotide sequence ID" value="NZ_JBFOHK010000001.1"/>
</dbReference>
<dbReference type="InterPro" id="IPR036318">
    <property type="entry name" value="FAD-bd_PCMH-like_sf"/>
</dbReference>
<comment type="caution">
    <text evidence="1">The sequence shown here is derived from an EMBL/GenBank/DDBJ whole genome shotgun (WGS) entry which is preliminary data.</text>
</comment>
<keyword evidence="2" id="KW-1185">Reference proteome</keyword>
<dbReference type="InterPro" id="IPR016167">
    <property type="entry name" value="FAD-bd_PCMH_sub1"/>
</dbReference>
<reference evidence="1 2" key="1">
    <citation type="submission" date="2024-06" db="EMBL/GenBank/DDBJ databases">
        <authorList>
            <person name="Woo H."/>
        </authorList>
    </citation>
    <scope>NUCLEOTIDE SEQUENCE [LARGE SCALE GENOMIC DNA]</scope>
    <source>
        <strain evidence="1 2">Si-c</strain>
    </source>
</reference>
<sequence>MSSGAWQGLVKAMQGRVLRPGDADYELRRRVWNGAIDRRPLTVAQCADADDVCAAVCFAVRGCR</sequence>
<evidence type="ECO:0000313" key="1">
    <source>
        <dbReference type="EMBL" id="MEW9570153.1"/>
    </source>
</evidence>
<name>A0ABV3Q8K7_9GAMM</name>
<accession>A0ABV3Q8K7</accession>
<gene>
    <name evidence="1" type="ORF">ABQJ54_00130</name>
</gene>